<evidence type="ECO:0000313" key="1">
    <source>
        <dbReference type="EMBL" id="OBY50703.1"/>
    </source>
</evidence>
<organism evidence="1 2">
    <name type="scientific">Haemophilus parainfluenzae</name>
    <dbReference type="NCBI Taxonomy" id="729"/>
    <lineage>
        <taxon>Bacteria</taxon>
        <taxon>Pseudomonadati</taxon>
        <taxon>Pseudomonadota</taxon>
        <taxon>Gammaproteobacteria</taxon>
        <taxon>Pasteurellales</taxon>
        <taxon>Pasteurellaceae</taxon>
        <taxon>Haemophilus</taxon>
    </lineage>
</organism>
<accession>A0AB36E790</accession>
<protein>
    <recommendedName>
        <fullName evidence="3">DNA repair ATPase</fullName>
    </recommendedName>
</protein>
<dbReference type="RefSeq" id="WP_065286110.1">
    <property type="nucleotide sequence ID" value="NZ_MAQD01000008.1"/>
</dbReference>
<evidence type="ECO:0000313" key="2">
    <source>
        <dbReference type="Proteomes" id="UP000092740"/>
    </source>
</evidence>
<dbReference type="Proteomes" id="UP000092740">
    <property type="component" value="Unassembled WGS sequence"/>
</dbReference>
<reference evidence="1 2" key="1">
    <citation type="submission" date="2016-06" db="EMBL/GenBank/DDBJ databases">
        <title>Simultaneous identification of Haemophilus influenzae and Haemophilus haemolyticus using TaqMan real-time PCR.</title>
        <authorList>
            <person name="Price E.P."/>
            <person name="Sarovich D.S."/>
            <person name="Harris T."/>
            <person name="Spargo J.C."/>
            <person name="Nosworthy E."/>
            <person name="Beissbarth J."/>
            <person name="Smith-Vaughan H.C."/>
        </authorList>
    </citation>
    <scope>NUCLEOTIDE SEQUENCE [LARGE SCALE GENOMIC DNA]</scope>
    <source>
        <strain evidence="1 2">ATCC 9796</strain>
    </source>
</reference>
<name>A0AB36E790_HAEPA</name>
<dbReference type="AlphaFoldDB" id="A0AB36E790"/>
<gene>
    <name evidence="1" type="ORF">BBB48_08265</name>
</gene>
<comment type="caution">
    <text evidence="1">The sequence shown here is derived from an EMBL/GenBank/DDBJ whole genome shotgun (WGS) entry which is preliminary data.</text>
</comment>
<sequence>MAYTLDKKIKELEFERNQVLHHLALLDANIDLLKKAIALTQSSDDITLYNTKTFTYRRKFRLFKVKVRKMLMQILRDNPTQAFTIAELTQQIFLLEKNTEQPTNKHLDAVRKHLNVFLDRDWITRQQVSRTSVVWQWKA</sequence>
<evidence type="ECO:0008006" key="3">
    <source>
        <dbReference type="Google" id="ProtNLM"/>
    </source>
</evidence>
<dbReference type="EMBL" id="MAQD01000008">
    <property type="protein sequence ID" value="OBY50703.1"/>
    <property type="molecule type" value="Genomic_DNA"/>
</dbReference>
<proteinExistence type="predicted"/>